<sequence length="252" mass="29575">MVLKLFDRRFAVQLREDHKINPWSWDIEQQYHNFILSGGAAEFITKLNSDIAMAEKEGDEWNDPQNEAYLYDQMQDLYTTEVEAYHTLKGLQEKNIPQLFACFTVPCSSSSQELSVHKYIDTPGVPLQYIDGFPLTNIAVHAPRETWQSTCDNAIHIIHLIDDRGILNEDVKTRSFIMRENPKGIFHVFMMDFALCHFRREYQDEVDWWGWKALQDEEGAVGYIMQKYLQGGFVYHRSALYEKLDQDFRMGD</sequence>
<evidence type="ECO:0000313" key="1">
    <source>
        <dbReference type="EMBL" id="KAE8376657.1"/>
    </source>
</evidence>
<accession>A0A5N7B3H3</accession>
<dbReference type="AlphaFoldDB" id="A0A5N7B3H3"/>
<dbReference type="InterPro" id="IPR011009">
    <property type="entry name" value="Kinase-like_dom_sf"/>
</dbReference>
<protein>
    <recommendedName>
        <fullName evidence="3">Protein kinase domain-containing protein</fullName>
    </recommendedName>
</protein>
<keyword evidence="2" id="KW-1185">Reference proteome</keyword>
<evidence type="ECO:0008006" key="3">
    <source>
        <dbReference type="Google" id="ProtNLM"/>
    </source>
</evidence>
<dbReference type="OrthoDB" id="5134445at2759"/>
<dbReference type="SUPFAM" id="SSF56112">
    <property type="entry name" value="Protein kinase-like (PK-like)"/>
    <property type="match status" value="1"/>
</dbReference>
<name>A0A5N7B3H3_9EURO</name>
<proteinExistence type="predicted"/>
<organism evidence="1 2">
    <name type="scientific">Aspergillus bertholletiae</name>
    <dbReference type="NCBI Taxonomy" id="1226010"/>
    <lineage>
        <taxon>Eukaryota</taxon>
        <taxon>Fungi</taxon>
        <taxon>Dikarya</taxon>
        <taxon>Ascomycota</taxon>
        <taxon>Pezizomycotina</taxon>
        <taxon>Eurotiomycetes</taxon>
        <taxon>Eurotiomycetidae</taxon>
        <taxon>Eurotiales</taxon>
        <taxon>Aspergillaceae</taxon>
        <taxon>Aspergillus</taxon>
        <taxon>Aspergillus subgen. Circumdati</taxon>
    </lineage>
</organism>
<dbReference type="Proteomes" id="UP000326198">
    <property type="component" value="Unassembled WGS sequence"/>
</dbReference>
<gene>
    <name evidence="1" type="ORF">BDV26DRAFT_293891</name>
</gene>
<dbReference type="EMBL" id="ML736236">
    <property type="protein sequence ID" value="KAE8376657.1"/>
    <property type="molecule type" value="Genomic_DNA"/>
</dbReference>
<reference evidence="1 2" key="1">
    <citation type="submission" date="2019-04" db="EMBL/GenBank/DDBJ databases">
        <title>Friends and foes A comparative genomics studyof 23 Aspergillus species from section Flavi.</title>
        <authorList>
            <consortium name="DOE Joint Genome Institute"/>
            <person name="Kjaerbolling I."/>
            <person name="Vesth T."/>
            <person name="Frisvad J.C."/>
            <person name="Nybo J.L."/>
            <person name="Theobald S."/>
            <person name="Kildgaard S."/>
            <person name="Isbrandt T."/>
            <person name="Kuo A."/>
            <person name="Sato A."/>
            <person name="Lyhne E.K."/>
            <person name="Kogle M.E."/>
            <person name="Wiebenga A."/>
            <person name="Kun R.S."/>
            <person name="Lubbers R.J."/>
            <person name="Makela M.R."/>
            <person name="Barry K."/>
            <person name="Chovatia M."/>
            <person name="Clum A."/>
            <person name="Daum C."/>
            <person name="Haridas S."/>
            <person name="He G."/>
            <person name="LaButti K."/>
            <person name="Lipzen A."/>
            <person name="Mondo S."/>
            <person name="Riley R."/>
            <person name="Salamov A."/>
            <person name="Simmons B.A."/>
            <person name="Magnuson J.K."/>
            <person name="Henrissat B."/>
            <person name="Mortensen U.H."/>
            <person name="Larsen T.O."/>
            <person name="Devries R.P."/>
            <person name="Grigoriev I.V."/>
            <person name="Machida M."/>
            <person name="Baker S.E."/>
            <person name="Andersen M.R."/>
        </authorList>
    </citation>
    <scope>NUCLEOTIDE SEQUENCE [LARGE SCALE GENOMIC DNA]</scope>
    <source>
        <strain evidence="1 2">IBT 29228</strain>
    </source>
</reference>
<evidence type="ECO:0000313" key="2">
    <source>
        <dbReference type="Proteomes" id="UP000326198"/>
    </source>
</evidence>